<dbReference type="Gene3D" id="3.30.420.40">
    <property type="match status" value="2"/>
</dbReference>
<dbReference type="InterPro" id="IPR000600">
    <property type="entry name" value="ROK"/>
</dbReference>
<reference evidence="4 7" key="2">
    <citation type="submission" date="2016-08" db="EMBL/GenBank/DDBJ databases">
        <title>Characterization of Isolates of Eisenbergiella tayi Derived from Blood Cultures, Using Whole Genome Sequencing.</title>
        <authorList>
            <person name="Bernier A.-M."/>
            <person name="Burdz T."/>
            <person name="Wiebe D."/>
            <person name="Bernard K."/>
        </authorList>
    </citation>
    <scope>NUCLEOTIDE SEQUENCE [LARGE SCALE GENOMIC DNA]</scope>
    <source>
        <strain evidence="4 7">NML120146</strain>
    </source>
</reference>
<dbReference type="OrthoDB" id="9795247at2"/>
<dbReference type="Proteomes" id="UP000094067">
    <property type="component" value="Unassembled WGS sequence"/>
</dbReference>
<dbReference type="EC" id="2.7.1.85" evidence="2"/>
<dbReference type="RefSeq" id="WP_069153935.1">
    <property type="nucleotide sequence ID" value="NZ_DAWDRA010000509.1"/>
</dbReference>
<organism evidence="2 5">
    <name type="scientific">Eisenbergiella tayi</name>
    <dbReference type="NCBI Taxonomy" id="1432052"/>
    <lineage>
        <taxon>Bacteria</taxon>
        <taxon>Bacillati</taxon>
        <taxon>Bacillota</taxon>
        <taxon>Clostridia</taxon>
        <taxon>Lachnospirales</taxon>
        <taxon>Lachnospiraceae</taxon>
        <taxon>Eisenbergiella</taxon>
    </lineage>
</organism>
<dbReference type="SUPFAM" id="SSF53067">
    <property type="entry name" value="Actin-like ATPase domain"/>
    <property type="match status" value="1"/>
</dbReference>
<dbReference type="InterPro" id="IPR043129">
    <property type="entry name" value="ATPase_NBD"/>
</dbReference>
<dbReference type="GO" id="GO:0047700">
    <property type="term" value="F:beta-glucoside kinase activity"/>
    <property type="evidence" value="ECO:0007669"/>
    <property type="project" value="UniProtKB-EC"/>
</dbReference>
<dbReference type="PANTHER" id="PTHR18964:SF165">
    <property type="entry name" value="BETA-GLUCOSIDE KINASE"/>
    <property type="match status" value="1"/>
</dbReference>
<dbReference type="Proteomes" id="UP000094869">
    <property type="component" value="Unassembled WGS sequence"/>
</dbReference>
<accession>A0A1E3A4S4</accession>
<proteinExistence type="inferred from homology"/>
<dbReference type="AlphaFoldDB" id="A0A1E3A4S4"/>
<evidence type="ECO:0000313" key="6">
    <source>
        <dbReference type="Proteomes" id="UP000094271"/>
    </source>
</evidence>
<sequence>MQNNLSLSIDIGGTSAKYAYVTADGRLTGKNSFSTAGLKNLDEFYQRLLPVIDEGFACGAVNVGLSCPGFIHSDGLCMGGVENLPYLKGVDIPGFLRQRNPSLKVSIMNDGTAAALGEYWLGSGRGSRVLLCITLGTGIGSALILDGRPYPGSHFQSGEIGYSDYSSSEEYLEIDYSTLGILRRASALTGSQLDGFAFIQRIRDNDPCCLQLLEDWTAKLGRVLANNILMLDPDRVVIGGGISKQSDILIPLLEKQTNRQLPPQYRQLAEIVPARLANDAALFGAVKPFYETGADT</sequence>
<gene>
    <name evidence="2" type="primary">bglK_3</name>
    <name evidence="3" type="ORF">BEI59_33595</name>
    <name evidence="2" type="ORF">BEI61_04273</name>
    <name evidence="4" type="ORF">BEI63_21800</name>
</gene>
<keyword evidence="7" id="KW-1185">Reference proteome</keyword>
<dbReference type="EMBL" id="MCGH01000003">
    <property type="protein sequence ID" value="ODM03477.1"/>
    <property type="molecule type" value="Genomic_DNA"/>
</dbReference>
<keyword evidence="2" id="KW-0808">Transferase</keyword>
<dbReference type="PATRIC" id="fig|1432052.4.peg.4742"/>
<evidence type="ECO:0000313" key="3">
    <source>
        <dbReference type="EMBL" id="ODR38706.1"/>
    </source>
</evidence>
<reference evidence="2 5" key="1">
    <citation type="submission" date="2016-07" db="EMBL/GenBank/DDBJ databases">
        <title>Characterization of isolates of Eisenbergiella tayi derived from blood cultures, using whole genome sequencing.</title>
        <authorList>
            <person name="Burdz T."/>
            <person name="Wiebe D."/>
            <person name="Huynh C."/>
            <person name="Bernard K."/>
        </authorList>
    </citation>
    <scope>NUCLEOTIDE SEQUENCE [LARGE SCALE GENOMIC DNA]</scope>
    <source>
        <strain evidence="2 5">NML 110608</strain>
    </source>
</reference>
<evidence type="ECO:0000313" key="4">
    <source>
        <dbReference type="EMBL" id="ODR50564.1"/>
    </source>
</evidence>
<dbReference type="EMBL" id="MEHA01000044">
    <property type="protein sequence ID" value="ODR38706.1"/>
    <property type="molecule type" value="Genomic_DNA"/>
</dbReference>
<evidence type="ECO:0000256" key="1">
    <source>
        <dbReference type="ARBA" id="ARBA00006479"/>
    </source>
</evidence>
<dbReference type="Pfam" id="PF00480">
    <property type="entry name" value="ROK"/>
    <property type="match status" value="1"/>
</dbReference>
<keyword evidence="2" id="KW-0418">Kinase</keyword>
<name>A0A1E3A4S4_9FIRM</name>
<evidence type="ECO:0000313" key="7">
    <source>
        <dbReference type="Proteomes" id="UP000094869"/>
    </source>
</evidence>
<dbReference type="Proteomes" id="UP000094271">
    <property type="component" value="Unassembled WGS sequence"/>
</dbReference>
<comment type="caution">
    <text evidence="2">The sequence shown here is derived from an EMBL/GenBank/DDBJ whole genome shotgun (WGS) entry which is preliminary data.</text>
</comment>
<comment type="similarity">
    <text evidence="1">Belongs to the ROK (NagC/XylR) family.</text>
</comment>
<reference evidence="3 6" key="3">
    <citation type="submission" date="2016-08" db="EMBL/GenBank/DDBJ databases">
        <authorList>
            <person name="Seilhamer J.J."/>
        </authorList>
    </citation>
    <scope>NUCLEOTIDE SEQUENCE [LARGE SCALE GENOMIC DNA]</scope>
    <source>
        <strain evidence="3 6">NML150140-1</strain>
    </source>
</reference>
<dbReference type="PANTHER" id="PTHR18964">
    <property type="entry name" value="ROK (REPRESSOR, ORF, KINASE) FAMILY"/>
    <property type="match status" value="1"/>
</dbReference>
<evidence type="ECO:0000313" key="5">
    <source>
        <dbReference type="Proteomes" id="UP000094067"/>
    </source>
</evidence>
<dbReference type="EMBL" id="MEHD01000035">
    <property type="protein sequence ID" value="ODR50564.1"/>
    <property type="molecule type" value="Genomic_DNA"/>
</dbReference>
<evidence type="ECO:0000313" key="2">
    <source>
        <dbReference type="EMBL" id="ODM03477.1"/>
    </source>
</evidence>
<protein>
    <submittedName>
        <fullName evidence="2">Beta-glucoside kinase</fullName>
        <ecNumber evidence="2">2.7.1.85</ecNumber>
    </submittedName>
</protein>